<sequence>MYEYVRRQQELQPNMFATKTFQWMDGSMRDTSWVKSYSKNNPTDPLAYSSSSLFGGPRVQPKAGALGALQRSAASLTPHRGLFTLRRHRQTSDTTATRPPSGVSGTFWPRRRGFTVPSVSQAPPLLFSVTAARDPLRQKEKPQQVWRGRGRGATVAAVHYQDKGAMGSDHQLYPPIGAPIAPHHAGTAAAAQMPQNREKEQLAGEMAAFGSAGSSHNTSSAAAPFSSQLPPPPPPQLHSSFSPPTSPRPRTICHRARMLVQRARTRHHDISHQHSERAAPQFPLSPVLGAPEKSPSHRGSHMFSTGLRAATGSPKSSHLSPHTSPRNTPSRMLGGRNTKPRVLPRSPLANPLVIAAASPEERAIDDDDDASRLTDGSAATHANGGTKAVPVNHTNTGLSSDEEGLACQVCQRFKSLEWLVLCNARHPLCFGCVQTHVKRLLANTKACAVVCPFGSCAAAIPTKHLRACLPPQRMQQLLANRQSRDRPSGPAGRSQSMCTRWNSTDSAGRAGQANRSDDGFDAPIIVVQESHGAVEPPAQPPATHIRRAAGLAVPPAVVSDNAQKRLSASMPVLQRPDLEVHSSRDSTEPLLSERTSVEPGSIDSVVIAASIAADSAQTLSPESVGSRLRRVPKAQEHLDTHSWAVDSRTQTHDTPHILSMCEDASADAFKKNS</sequence>
<dbReference type="Proteomes" id="UP001140094">
    <property type="component" value="Unassembled WGS sequence"/>
</dbReference>
<feature type="region of interest" description="Disordered" evidence="1">
    <location>
        <begin position="262"/>
        <end position="345"/>
    </location>
</feature>
<feature type="region of interest" description="Disordered" evidence="1">
    <location>
        <begin position="478"/>
        <end position="518"/>
    </location>
</feature>
<feature type="compositionally biased region" description="Polar residues" evidence="1">
    <location>
        <begin position="493"/>
        <end position="506"/>
    </location>
</feature>
<feature type="compositionally biased region" description="Polar residues" evidence="1">
    <location>
        <begin position="313"/>
        <end position="330"/>
    </location>
</feature>
<evidence type="ECO:0000313" key="2">
    <source>
        <dbReference type="EMBL" id="KAJ2805677.1"/>
    </source>
</evidence>
<protein>
    <submittedName>
        <fullName evidence="2">Uncharacterized protein</fullName>
    </submittedName>
</protein>
<feature type="region of interest" description="Disordered" evidence="1">
    <location>
        <begin position="360"/>
        <end position="391"/>
    </location>
</feature>
<feature type="compositionally biased region" description="Basic and acidic residues" evidence="1">
    <location>
        <begin position="268"/>
        <end position="277"/>
    </location>
</feature>
<name>A0A9W8I3B7_9FUNG</name>
<dbReference type="OrthoDB" id="5589821at2759"/>
<evidence type="ECO:0000256" key="1">
    <source>
        <dbReference type="SAM" id="MobiDB-lite"/>
    </source>
</evidence>
<feature type="compositionally biased region" description="Low complexity" evidence="1">
    <location>
        <begin position="219"/>
        <end position="228"/>
    </location>
</feature>
<feature type="region of interest" description="Disordered" evidence="1">
    <location>
        <begin position="89"/>
        <end position="109"/>
    </location>
</feature>
<comment type="caution">
    <text evidence="2">The sequence shown here is derived from an EMBL/GenBank/DDBJ whole genome shotgun (WGS) entry which is preliminary data.</text>
</comment>
<accession>A0A9W8I3B7</accession>
<keyword evidence="3" id="KW-1185">Reference proteome</keyword>
<dbReference type="EMBL" id="JANBUO010000267">
    <property type="protein sequence ID" value="KAJ2805677.1"/>
    <property type="molecule type" value="Genomic_DNA"/>
</dbReference>
<feature type="compositionally biased region" description="Low complexity" evidence="1">
    <location>
        <begin position="174"/>
        <end position="191"/>
    </location>
</feature>
<feature type="non-terminal residue" evidence="2">
    <location>
        <position position="673"/>
    </location>
</feature>
<evidence type="ECO:0000313" key="3">
    <source>
        <dbReference type="Proteomes" id="UP001140094"/>
    </source>
</evidence>
<dbReference type="AlphaFoldDB" id="A0A9W8I3B7"/>
<proteinExistence type="predicted"/>
<reference evidence="2" key="1">
    <citation type="submission" date="2022-07" db="EMBL/GenBank/DDBJ databases">
        <title>Phylogenomic reconstructions and comparative analyses of Kickxellomycotina fungi.</title>
        <authorList>
            <person name="Reynolds N.K."/>
            <person name="Stajich J.E."/>
            <person name="Barry K."/>
            <person name="Grigoriev I.V."/>
            <person name="Crous P."/>
            <person name="Smith M.E."/>
        </authorList>
    </citation>
    <scope>NUCLEOTIDE SEQUENCE</scope>
    <source>
        <strain evidence="2">NRRL 1565</strain>
    </source>
</reference>
<gene>
    <name evidence="2" type="ORF">H4R20_001989</name>
</gene>
<organism evidence="2 3">
    <name type="scientific">Coemansia guatemalensis</name>
    <dbReference type="NCBI Taxonomy" id="2761395"/>
    <lineage>
        <taxon>Eukaryota</taxon>
        <taxon>Fungi</taxon>
        <taxon>Fungi incertae sedis</taxon>
        <taxon>Zoopagomycota</taxon>
        <taxon>Kickxellomycotina</taxon>
        <taxon>Kickxellomycetes</taxon>
        <taxon>Kickxellales</taxon>
        <taxon>Kickxellaceae</taxon>
        <taxon>Coemansia</taxon>
    </lineage>
</organism>
<feature type="region of interest" description="Disordered" evidence="1">
    <location>
        <begin position="166"/>
        <end position="250"/>
    </location>
</feature>